<name>A0A168JX28_MUCCL</name>
<dbReference type="STRING" id="747725.A0A168JX28"/>
<keyword evidence="5" id="KW-0539">Nucleus</keyword>
<feature type="region of interest" description="Disordered" evidence="6">
    <location>
        <begin position="66"/>
        <end position="103"/>
    </location>
</feature>
<dbReference type="CDD" id="cd12148">
    <property type="entry name" value="fungal_TF_MHR"/>
    <property type="match status" value="1"/>
</dbReference>
<dbReference type="SMART" id="SM00066">
    <property type="entry name" value="GAL4"/>
    <property type="match status" value="1"/>
</dbReference>
<dbReference type="PANTHER" id="PTHR47338">
    <property type="entry name" value="ZN(II)2CYS6 TRANSCRIPTION FACTOR (EUROFUNG)-RELATED"/>
    <property type="match status" value="1"/>
</dbReference>
<dbReference type="SUPFAM" id="SSF57701">
    <property type="entry name" value="Zn2/Cys6 DNA-binding domain"/>
    <property type="match status" value="1"/>
</dbReference>
<reference evidence="8 9" key="1">
    <citation type="submission" date="2015-06" db="EMBL/GenBank/DDBJ databases">
        <title>Expansion of signal transduction pathways in fungi by whole-genome duplication.</title>
        <authorList>
            <consortium name="DOE Joint Genome Institute"/>
            <person name="Corrochano L.M."/>
            <person name="Kuo A."/>
            <person name="Marcet-Houben M."/>
            <person name="Polaino S."/>
            <person name="Salamov A."/>
            <person name="Villalobos J.M."/>
            <person name="Alvarez M.I."/>
            <person name="Avalos J."/>
            <person name="Benito E.P."/>
            <person name="Benoit I."/>
            <person name="Burger G."/>
            <person name="Camino L.P."/>
            <person name="Canovas D."/>
            <person name="Cerda-Olmedo E."/>
            <person name="Cheng J.-F."/>
            <person name="Dominguez A."/>
            <person name="Elias M."/>
            <person name="Eslava A.P."/>
            <person name="Glaser F."/>
            <person name="Grimwood J."/>
            <person name="Gutierrez G."/>
            <person name="Heitman J."/>
            <person name="Henrissat B."/>
            <person name="Iturriaga E.A."/>
            <person name="Lang B.F."/>
            <person name="Lavin J.L."/>
            <person name="Lee S."/>
            <person name="Li W."/>
            <person name="Lindquist E."/>
            <person name="Lopez-Garcia S."/>
            <person name="Luque E.M."/>
            <person name="Marcos A.T."/>
            <person name="Martin J."/>
            <person name="Mccluskey K."/>
            <person name="Medina H.R."/>
            <person name="Miralles-Duran A."/>
            <person name="Miyazaki A."/>
            <person name="Munoz-Torres E."/>
            <person name="Oguiza J.A."/>
            <person name="Ohm R."/>
            <person name="Olmedo M."/>
            <person name="Orejas M."/>
            <person name="Ortiz-Castellanos L."/>
            <person name="Pisabarro A.G."/>
            <person name="Rodriguez-Romero J."/>
            <person name="Ruiz-Herrera J."/>
            <person name="Ruiz-Vazquez R."/>
            <person name="Sanz C."/>
            <person name="Schackwitz W."/>
            <person name="Schmutz J."/>
            <person name="Shahriari M."/>
            <person name="Shelest E."/>
            <person name="Silva-Franco F."/>
            <person name="Soanes D."/>
            <person name="Syed K."/>
            <person name="Tagua V.G."/>
            <person name="Talbot N.J."/>
            <person name="Thon M."/>
            <person name="De Vries R.P."/>
            <person name="Wiebenga A."/>
            <person name="Yadav J.S."/>
            <person name="Braun E.L."/>
            <person name="Baker S."/>
            <person name="Garre V."/>
            <person name="Horwitz B."/>
            <person name="Torres-Martinez S."/>
            <person name="Idnurm A."/>
            <person name="Herrera-Estrella A."/>
            <person name="Gabaldon T."/>
            <person name="Grigoriev I.V."/>
        </authorList>
    </citation>
    <scope>NUCLEOTIDE SEQUENCE [LARGE SCALE GENOMIC DNA]</scope>
    <source>
        <strain evidence="8 9">CBS 277.49</strain>
    </source>
</reference>
<dbReference type="Gene3D" id="4.10.240.10">
    <property type="entry name" value="Zn(2)-C6 fungal-type DNA-binding domain"/>
    <property type="match status" value="1"/>
</dbReference>
<dbReference type="PANTHER" id="PTHR47338:SF5">
    <property type="entry name" value="ZN(II)2CYS6 TRANSCRIPTION FACTOR (EUROFUNG)"/>
    <property type="match status" value="1"/>
</dbReference>
<dbReference type="InterPro" id="IPR001138">
    <property type="entry name" value="Zn2Cys6_DnaBD"/>
</dbReference>
<dbReference type="InterPro" id="IPR050815">
    <property type="entry name" value="TF_fung"/>
</dbReference>
<evidence type="ECO:0000313" key="8">
    <source>
        <dbReference type="EMBL" id="OAD01721.1"/>
    </source>
</evidence>
<proteinExistence type="predicted"/>
<dbReference type="OrthoDB" id="2262349at2759"/>
<dbReference type="EMBL" id="AMYB01000005">
    <property type="protein sequence ID" value="OAD01721.1"/>
    <property type="molecule type" value="Genomic_DNA"/>
</dbReference>
<evidence type="ECO:0000256" key="2">
    <source>
        <dbReference type="ARBA" id="ARBA00022723"/>
    </source>
</evidence>
<evidence type="ECO:0000256" key="5">
    <source>
        <dbReference type="ARBA" id="ARBA00023242"/>
    </source>
</evidence>
<keyword evidence="9" id="KW-1185">Reference proteome</keyword>
<feature type="domain" description="Zn(2)-C6 fungal-type" evidence="7">
    <location>
        <begin position="31"/>
        <end position="64"/>
    </location>
</feature>
<evidence type="ECO:0000313" key="9">
    <source>
        <dbReference type="Proteomes" id="UP000077051"/>
    </source>
</evidence>
<dbReference type="PROSITE" id="PS00463">
    <property type="entry name" value="ZN2_CY6_FUNGAL_1"/>
    <property type="match status" value="1"/>
</dbReference>
<evidence type="ECO:0000259" key="7">
    <source>
        <dbReference type="PROSITE" id="PS50048"/>
    </source>
</evidence>
<organism evidence="8 9">
    <name type="scientific">Mucor lusitanicus CBS 277.49</name>
    <dbReference type="NCBI Taxonomy" id="747725"/>
    <lineage>
        <taxon>Eukaryota</taxon>
        <taxon>Fungi</taxon>
        <taxon>Fungi incertae sedis</taxon>
        <taxon>Mucoromycota</taxon>
        <taxon>Mucoromycotina</taxon>
        <taxon>Mucoromycetes</taxon>
        <taxon>Mucorales</taxon>
        <taxon>Mucorineae</taxon>
        <taxon>Mucoraceae</taxon>
        <taxon>Mucor</taxon>
    </lineage>
</organism>
<dbReference type="AlphaFoldDB" id="A0A168JX28"/>
<dbReference type="Pfam" id="PF00172">
    <property type="entry name" value="Zn_clus"/>
    <property type="match status" value="1"/>
</dbReference>
<dbReference type="GO" id="GO:0000981">
    <property type="term" value="F:DNA-binding transcription factor activity, RNA polymerase II-specific"/>
    <property type="evidence" value="ECO:0007669"/>
    <property type="project" value="InterPro"/>
</dbReference>
<feature type="compositionally biased region" description="Low complexity" evidence="6">
    <location>
        <begin position="582"/>
        <end position="596"/>
    </location>
</feature>
<sequence>MSQQRRKKAVEYHFVDMNDPDRYKKIKVARACDFCRKRKTKCDIGIPGSGTCSNCKKANNTCIFSPVSTTASPRKERPSLVLSQDSSSSSNSGRSSSSSFNSSSIEHKAHTVVYQPQNPFFSMDQRGRCSYEKQDNNGIYNTMSSPPMQQELPVYTKQMEQELFDIYFCYVHPFYPILDRYYMTQAMKYDSESIPTSLKLAVMAVSLHFSSQQQDAEFMAAAYYQHASMQLDHTPSLPSLQTLFLLYKYQELITPVGSSLSNIAAHYLNQMQSMISQLQRPEADNDRAVVWSTQDEFVCRANWIVFIIITFSSTADDRWRSMLDCCGQRSKLPSLTETEHYDNGELNTFCNFKHLIKIALLYSQSLSLISDDSSLFVNADHPEFVQLAQGLDAWKSSLPSRITLALNADPPVLYSAQNHSVANIEHDSSKSGSYASYICLVHDILDLIISIHRSSTLEAPPTSEDLDIFKKASQVCYRAHSFTVGDMQTPHYSRLAAIQGSRIVSFGLTLALQAQSYVHEKASDKSLKSAKQYYSSCSLSFQIFDDMLLSPQLYMAIQTLRAQLDAKEQLNLATDHQSYEHSPMSSGRNSGSSAQSTPGIQQHQGIDYGFTRPTTTSVASQQDMSNSFYSYSNAPEHHQSAASSDYHTRDQQQPWHDYHHTTNNHFNATSSNWSMSYSNHPINHEQGHSSYHHQDDYASHRSVPITPTFEKEFGMSSPASNDPLTTPPLVCDTDSYFALQQPQQAHPHHHRQLQHLHQIQQQYSSFDAAIAIVSGGGFGVASFPCTTFTTHKKIV</sequence>
<keyword evidence="3" id="KW-0805">Transcription regulation</keyword>
<feature type="compositionally biased region" description="Basic and acidic residues" evidence="6">
    <location>
        <begin position="646"/>
        <end position="660"/>
    </location>
</feature>
<comment type="subcellular location">
    <subcellularLocation>
        <location evidence="1">Nucleus</location>
    </subcellularLocation>
</comment>
<feature type="compositionally biased region" description="Polar residues" evidence="6">
    <location>
        <begin position="612"/>
        <end position="633"/>
    </location>
</feature>
<evidence type="ECO:0000256" key="4">
    <source>
        <dbReference type="ARBA" id="ARBA00023163"/>
    </source>
</evidence>
<dbReference type="InterPro" id="IPR036864">
    <property type="entry name" value="Zn2-C6_fun-type_DNA-bd_sf"/>
</dbReference>
<dbReference type="VEuPathDB" id="FungiDB:MUCCIDRAFT_82118"/>
<protein>
    <submittedName>
        <fullName evidence="8">Zn(2)-C6 fungal-specific transcription factor</fullName>
    </submittedName>
</protein>
<keyword evidence="2" id="KW-0479">Metal-binding</keyword>
<evidence type="ECO:0000256" key="3">
    <source>
        <dbReference type="ARBA" id="ARBA00023015"/>
    </source>
</evidence>
<feature type="region of interest" description="Disordered" evidence="6">
    <location>
        <begin position="576"/>
        <end position="663"/>
    </location>
</feature>
<dbReference type="GO" id="GO:0008270">
    <property type="term" value="F:zinc ion binding"/>
    <property type="evidence" value="ECO:0007669"/>
    <property type="project" value="InterPro"/>
</dbReference>
<keyword evidence="4" id="KW-0804">Transcription</keyword>
<dbReference type="Proteomes" id="UP000077051">
    <property type="component" value="Unassembled WGS sequence"/>
</dbReference>
<dbReference type="CDD" id="cd00067">
    <property type="entry name" value="GAL4"/>
    <property type="match status" value="1"/>
</dbReference>
<evidence type="ECO:0000256" key="6">
    <source>
        <dbReference type="SAM" id="MobiDB-lite"/>
    </source>
</evidence>
<evidence type="ECO:0000256" key="1">
    <source>
        <dbReference type="ARBA" id="ARBA00004123"/>
    </source>
</evidence>
<feature type="compositionally biased region" description="Low complexity" evidence="6">
    <location>
        <begin position="79"/>
        <end position="103"/>
    </location>
</feature>
<dbReference type="GO" id="GO:0005634">
    <property type="term" value="C:nucleus"/>
    <property type="evidence" value="ECO:0007669"/>
    <property type="project" value="UniProtKB-SubCell"/>
</dbReference>
<gene>
    <name evidence="8" type="ORF">MUCCIDRAFT_82118</name>
</gene>
<accession>A0A168JX28</accession>
<comment type="caution">
    <text evidence="8">The sequence shown here is derived from an EMBL/GenBank/DDBJ whole genome shotgun (WGS) entry which is preliminary data.</text>
</comment>
<dbReference type="PROSITE" id="PS50048">
    <property type="entry name" value="ZN2_CY6_FUNGAL_2"/>
    <property type="match status" value="1"/>
</dbReference>